<organism evidence="2 3">
    <name type="scientific">Podospora fimiseda</name>
    <dbReference type="NCBI Taxonomy" id="252190"/>
    <lineage>
        <taxon>Eukaryota</taxon>
        <taxon>Fungi</taxon>
        <taxon>Dikarya</taxon>
        <taxon>Ascomycota</taxon>
        <taxon>Pezizomycotina</taxon>
        <taxon>Sordariomycetes</taxon>
        <taxon>Sordariomycetidae</taxon>
        <taxon>Sordariales</taxon>
        <taxon>Podosporaceae</taxon>
        <taxon>Podospora</taxon>
    </lineage>
</organism>
<proteinExistence type="predicted"/>
<reference evidence="2" key="2">
    <citation type="submission" date="2023-05" db="EMBL/GenBank/DDBJ databases">
        <authorList>
            <consortium name="Lawrence Berkeley National Laboratory"/>
            <person name="Steindorff A."/>
            <person name="Hensen N."/>
            <person name="Bonometti L."/>
            <person name="Westerberg I."/>
            <person name="Brannstrom I.O."/>
            <person name="Guillou S."/>
            <person name="Cros-Aarteil S."/>
            <person name="Calhoun S."/>
            <person name="Haridas S."/>
            <person name="Kuo A."/>
            <person name="Mondo S."/>
            <person name="Pangilinan J."/>
            <person name="Riley R."/>
            <person name="Labutti K."/>
            <person name="Andreopoulos B."/>
            <person name="Lipzen A."/>
            <person name="Chen C."/>
            <person name="Yanf M."/>
            <person name="Daum C."/>
            <person name="Ng V."/>
            <person name="Clum A."/>
            <person name="Ohm R."/>
            <person name="Martin F."/>
            <person name="Silar P."/>
            <person name="Natvig D."/>
            <person name="Lalanne C."/>
            <person name="Gautier V."/>
            <person name="Ament-Velasquez S.L."/>
            <person name="Kruys A."/>
            <person name="Hutchinson M.I."/>
            <person name="Powell A.J."/>
            <person name="Barry K."/>
            <person name="Miller A.N."/>
            <person name="Grigoriev I.V."/>
            <person name="Debuchy R."/>
            <person name="Gladieux P."/>
            <person name="Thoren M.H."/>
            <person name="Johannesson H."/>
        </authorList>
    </citation>
    <scope>NUCLEOTIDE SEQUENCE</scope>
    <source>
        <strain evidence="2">CBS 990.96</strain>
    </source>
</reference>
<feature type="region of interest" description="Disordered" evidence="1">
    <location>
        <begin position="1"/>
        <end position="222"/>
    </location>
</feature>
<feature type="compositionally biased region" description="Polar residues" evidence="1">
    <location>
        <begin position="37"/>
        <end position="48"/>
    </location>
</feature>
<dbReference type="AlphaFoldDB" id="A0AAN6YMD0"/>
<gene>
    <name evidence="2" type="ORF">QBC38DRAFT_493776</name>
</gene>
<evidence type="ECO:0000313" key="2">
    <source>
        <dbReference type="EMBL" id="KAK4220651.1"/>
    </source>
</evidence>
<evidence type="ECO:0000313" key="3">
    <source>
        <dbReference type="Proteomes" id="UP001301958"/>
    </source>
</evidence>
<feature type="compositionally biased region" description="Polar residues" evidence="1">
    <location>
        <begin position="107"/>
        <end position="120"/>
    </location>
</feature>
<name>A0AAN6YMD0_9PEZI</name>
<reference evidence="2" key="1">
    <citation type="journal article" date="2023" name="Mol. Phylogenet. Evol.">
        <title>Genome-scale phylogeny and comparative genomics of the fungal order Sordariales.</title>
        <authorList>
            <person name="Hensen N."/>
            <person name="Bonometti L."/>
            <person name="Westerberg I."/>
            <person name="Brannstrom I.O."/>
            <person name="Guillou S."/>
            <person name="Cros-Aarteil S."/>
            <person name="Calhoun S."/>
            <person name="Haridas S."/>
            <person name="Kuo A."/>
            <person name="Mondo S."/>
            <person name="Pangilinan J."/>
            <person name="Riley R."/>
            <person name="LaButti K."/>
            <person name="Andreopoulos B."/>
            <person name="Lipzen A."/>
            <person name="Chen C."/>
            <person name="Yan M."/>
            <person name="Daum C."/>
            <person name="Ng V."/>
            <person name="Clum A."/>
            <person name="Steindorff A."/>
            <person name="Ohm R.A."/>
            <person name="Martin F."/>
            <person name="Silar P."/>
            <person name="Natvig D.O."/>
            <person name="Lalanne C."/>
            <person name="Gautier V."/>
            <person name="Ament-Velasquez S.L."/>
            <person name="Kruys A."/>
            <person name="Hutchinson M.I."/>
            <person name="Powell A.J."/>
            <person name="Barry K."/>
            <person name="Miller A.N."/>
            <person name="Grigoriev I.V."/>
            <person name="Debuchy R."/>
            <person name="Gladieux P."/>
            <person name="Hiltunen Thoren M."/>
            <person name="Johannesson H."/>
        </authorList>
    </citation>
    <scope>NUCLEOTIDE SEQUENCE</scope>
    <source>
        <strain evidence="2">CBS 990.96</strain>
    </source>
</reference>
<dbReference type="EMBL" id="MU865676">
    <property type="protein sequence ID" value="KAK4220651.1"/>
    <property type="molecule type" value="Genomic_DNA"/>
</dbReference>
<sequence length="350" mass="38045">MGQEASSLKQKLRSKKDHESPKIVEQAAIMSPAKSLASVSPLSAQQRLPTPDYSSHDVLSPQLDVVVSPVSPALTPELPNDQKPPPPPIPRKALGPPSDHRIRHAKSSPNLAPKPSNSALNGVRSPGLPVSPAAGRDRDAPPLSAGARRDPTGYSDFYPLPPPPPASYYQSQPRSRPQTPTGRNKPVSETGSEVTVRAAPPPRPEWLDYPLREPSPDGSDVTDNPGAALFPRNWYTPLGPDEILDAKPLENKHFRCITNHRIMTAGKQKNNPVACRLCGHKDRNAECYICSSCHLNVCSGCTGHMRRFRGDLESVLQAIEEKKAPKQLHPPAVLHQNGDESATARFLDED</sequence>
<evidence type="ECO:0000256" key="1">
    <source>
        <dbReference type="SAM" id="MobiDB-lite"/>
    </source>
</evidence>
<feature type="compositionally biased region" description="Polar residues" evidence="1">
    <location>
        <begin position="176"/>
        <end position="193"/>
    </location>
</feature>
<protein>
    <submittedName>
        <fullName evidence="2">Uncharacterized protein</fullName>
    </submittedName>
</protein>
<accession>A0AAN6YMD0</accession>
<dbReference type="Proteomes" id="UP001301958">
    <property type="component" value="Unassembled WGS sequence"/>
</dbReference>
<keyword evidence="3" id="KW-1185">Reference proteome</keyword>
<comment type="caution">
    <text evidence="2">The sequence shown here is derived from an EMBL/GenBank/DDBJ whole genome shotgun (WGS) entry which is preliminary data.</text>
</comment>
<feature type="region of interest" description="Disordered" evidence="1">
    <location>
        <begin position="323"/>
        <end position="350"/>
    </location>
</feature>